<keyword evidence="3" id="KW-0238">DNA-binding</keyword>
<dbReference type="PROSITE" id="PS50889">
    <property type="entry name" value="S4"/>
    <property type="match status" value="1"/>
</dbReference>
<dbReference type="AlphaFoldDB" id="A0A1K2H6Y0"/>
<proteinExistence type="inferred from homology"/>
<dbReference type="GO" id="GO:0003727">
    <property type="term" value="F:single-stranded RNA binding"/>
    <property type="evidence" value="ECO:0007669"/>
    <property type="project" value="InterPro"/>
</dbReference>
<comment type="similarity">
    <text evidence="1">Belongs to the HSP15 family.</text>
</comment>
<gene>
    <name evidence="6" type="ORF">SAMN02745887_00558</name>
</gene>
<keyword evidence="2 4" id="KW-0694">RNA-binding</keyword>
<dbReference type="SMART" id="SM00363">
    <property type="entry name" value="S4"/>
    <property type="match status" value="1"/>
</dbReference>
<dbReference type="Gene3D" id="3.10.290.10">
    <property type="entry name" value="RNA-binding S4 domain"/>
    <property type="match status" value="1"/>
</dbReference>
<dbReference type="PIRSF" id="PIRSF016821">
    <property type="entry name" value="HSP15"/>
    <property type="match status" value="1"/>
</dbReference>
<dbReference type="InterPro" id="IPR036986">
    <property type="entry name" value="S4_RNA-bd_sf"/>
</dbReference>
<dbReference type="RefSeq" id="WP_072427103.1">
    <property type="nucleotide sequence ID" value="NZ_FPKR01000002.1"/>
</dbReference>
<organism evidence="6 7">
    <name type="scientific">Chitinimonas taiwanensis DSM 18899</name>
    <dbReference type="NCBI Taxonomy" id="1121279"/>
    <lineage>
        <taxon>Bacteria</taxon>
        <taxon>Pseudomonadati</taxon>
        <taxon>Pseudomonadota</taxon>
        <taxon>Betaproteobacteria</taxon>
        <taxon>Neisseriales</taxon>
        <taxon>Chitinibacteraceae</taxon>
        <taxon>Chitinimonas</taxon>
    </lineage>
</organism>
<keyword evidence="7" id="KW-1185">Reference proteome</keyword>
<keyword evidence="6" id="KW-0346">Stress response</keyword>
<reference evidence="6 7" key="1">
    <citation type="submission" date="2016-11" db="EMBL/GenBank/DDBJ databases">
        <authorList>
            <person name="Jaros S."/>
            <person name="Januszkiewicz K."/>
            <person name="Wedrychowicz H."/>
        </authorList>
    </citation>
    <scope>NUCLEOTIDE SEQUENCE [LARGE SCALE GENOMIC DNA]</scope>
    <source>
        <strain evidence="6 7">DSM 18899</strain>
    </source>
</reference>
<evidence type="ECO:0000256" key="1">
    <source>
        <dbReference type="ARBA" id="ARBA00008396"/>
    </source>
</evidence>
<sequence>MSEQGVRLDKWLWAARFFKTRSQASSAIDAGHVHLNGERAKPARSVKAGDSLRILNAGGEFIVTVLGLSEQRGPASVAQQLYAETEASAAARLLRATQAKLEPVFDHPDVRGRPTKKWRRQLHYFERKQQDD</sequence>
<evidence type="ECO:0000313" key="7">
    <source>
        <dbReference type="Proteomes" id="UP000186513"/>
    </source>
</evidence>
<evidence type="ECO:0000256" key="3">
    <source>
        <dbReference type="ARBA" id="ARBA00023125"/>
    </source>
</evidence>
<dbReference type="GO" id="GO:0003677">
    <property type="term" value="F:DNA binding"/>
    <property type="evidence" value="ECO:0007669"/>
    <property type="project" value="UniProtKB-KW"/>
</dbReference>
<dbReference type="InterPro" id="IPR025708">
    <property type="entry name" value="HSP15"/>
</dbReference>
<evidence type="ECO:0000256" key="4">
    <source>
        <dbReference type="PROSITE-ProRule" id="PRU00182"/>
    </source>
</evidence>
<dbReference type="STRING" id="1121279.SAMN02745887_00558"/>
<dbReference type="Proteomes" id="UP000186513">
    <property type="component" value="Unassembled WGS sequence"/>
</dbReference>
<feature type="domain" description="RNA-binding S4" evidence="5">
    <location>
        <begin position="6"/>
        <end position="63"/>
    </location>
</feature>
<accession>A0A1K2H6Y0</accession>
<dbReference type="InterPro" id="IPR002942">
    <property type="entry name" value="S4_RNA-bd"/>
</dbReference>
<dbReference type="SUPFAM" id="SSF55174">
    <property type="entry name" value="Alpha-L RNA-binding motif"/>
    <property type="match status" value="1"/>
</dbReference>
<dbReference type="GO" id="GO:0043023">
    <property type="term" value="F:ribosomal large subunit binding"/>
    <property type="evidence" value="ECO:0007669"/>
    <property type="project" value="InterPro"/>
</dbReference>
<dbReference type="GO" id="GO:0034605">
    <property type="term" value="P:cellular response to heat"/>
    <property type="evidence" value="ECO:0007669"/>
    <property type="project" value="InterPro"/>
</dbReference>
<evidence type="ECO:0000256" key="2">
    <source>
        <dbReference type="ARBA" id="ARBA00022884"/>
    </source>
</evidence>
<dbReference type="CDD" id="cd00165">
    <property type="entry name" value="S4"/>
    <property type="match status" value="1"/>
</dbReference>
<dbReference type="EMBL" id="FPKR01000002">
    <property type="protein sequence ID" value="SFZ72213.1"/>
    <property type="molecule type" value="Genomic_DNA"/>
</dbReference>
<dbReference type="OrthoDB" id="9797176at2"/>
<protein>
    <submittedName>
        <fullName evidence="6">Ribosome-associated heat shock protein Hsp15</fullName>
    </submittedName>
</protein>
<evidence type="ECO:0000259" key="5">
    <source>
        <dbReference type="SMART" id="SM00363"/>
    </source>
</evidence>
<evidence type="ECO:0000313" key="6">
    <source>
        <dbReference type="EMBL" id="SFZ72213.1"/>
    </source>
</evidence>
<name>A0A1K2H6Y0_9NEIS</name>
<dbReference type="Pfam" id="PF01479">
    <property type="entry name" value="S4"/>
    <property type="match status" value="1"/>
</dbReference>